<feature type="region of interest" description="Disordered" evidence="1">
    <location>
        <begin position="469"/>
        <end position="587"/>
    </location>
</feature>
<evidence type="ECO:0008006" key="6">
    <source>
        <dbReference type="Google" id="ProtNLM"/>
    </source>
</evidence>
<feature type="region of interest" description="Disordered" evidence="1">
    <location>
        <begin position="627"/>
        <end position="681"/>
    </location>
</feature>
<dbReference type="PANTHER" id="PTHR19303:SF74">
    <property type="entry name" value="POGO TRANSPOSABLE ELEMENT WITH KRAB DOMAIN"/>
    <property type="match status" value="1"/>
</dbReference>
<feature type="compositionally biased region" description="Low complexity" evidence="1">
    <location>
        <begin position="551"/>
        <end position="569"/>
    </location>
</feature>
<dbReference type="EMBL" id="CAJNOR010002109">
    <property type="protein sequence ID" value="CAF1249121.1"/>
    <property type="molecule type" value="Genomic_DNA"/>
</dbReference>
<proteinExistence type="predicted"/>
<dbReference type="GO" id="GO:0003677">
    <property type="term" value="F:DNA binding"/>
    <property type="evidence" value="ECO:0007669"/>
    <property type="project" value="InterPro"/>
</dbReference>
<evidence type="ECO:0000259" key="2">
    <source>
        <dbReference type="Pfam" id="PF03184"/>
    </source>
</evidence>
<sequence>MPRKYIKKNLQKTYIENDFQLALEAVENGSRSIRNAANYFHVPYTTLNSHVNNLTIYQETGRPTKFSKSEEQCLEETALVLQSWGKPLSTEEFLDLAKQYATSLNKSHLFPSGAPSYDWFRSFLKRHRNLVLKKSRPLEKKRASVTIEQVYGWHDLLTKIINDNDLVNRPGQIFNCDETGMSDSVGYSKVLVHRQTINPYRTEGGTGGKAYITVMLCGSATGFLLPPFIIYKSKRLFQEWCTGGPTDAGYSNSDNGWIDQQLFYEWFDQVFLKHTKDLPRPLVLIVDGHGSHFKVETLKLAVENQVIILCLPSNATHILQPLDLVFFNPLKIEWRKILKDEYKRTHDKTINKARFPTLLNQLWQTDAINRKTNLIKSFMRAGVFPLNKQAIDVSRILKSSTSNTTSSATTDLHQNDITNTTLPYSRTQPVGLSTLLVSGHSSSTHFYASSFATSQRAILTLNQVLDDTTLNNNDSRDNNEDNMVLDEDIDGFHDKNDDDDDDDDDDDNDDNDHDDSDESYTPESSSKALGKRKRSPSETIRIDTSDDDDTQVSTSYRKTSNSTTAQTSSKKSKGNSKESSSESMAKRKRVEFKLIGSDISDEEDILPERSQDSLTPIKDTLQTLFGSSSQAQETGSTKRTMLKRHNGKIMTENDVIDQLEEQQRKKKEKKPRTTYRKTNRK</sequence>
<evidence type="ECO:0000313" key="5">
    <source>
        <dbReference type="Proteomes" id="UP000663828"/>
    </source>
</evidence>
<name>A0A814ZWJ0_ADIRI</name>
<protein>
    <recommendedName>
        <fullName evidence="6">HTH CENPB-type domain-containing protein</fullName>
    </recommendedName>
</protein>
<feature type="compositionally biased region" description="Polar residues" evidence="1">
    <location>
        <begin position="627"/>
        <end position="639"/>
    </location>
</feature>
<feature type="compositionally biased region" description="Acidic residues" evidence="1">
    <location>
        <begin position="497"/>
        <end position="520"/>
    </location>
</feature>
<feature type="domain" description="HTH psq-type" evidence="3">
    <location>
        <begin position="16"/>
        <end position="52"/>
    </location>
</feature>
<evidence type="ECO:0000313" key="4">
    <source>
        <dbReference type="EMBL" id="CAF1249121.1"/>
    </source>
</evidence>
<reference evidence="4" key="1">
    <citation type="submission" date="2021-02" db="EMBL/GenBank/DDBJ databases">
        <authorList>
            <person name="Nowell W R."/>
        </authorList>
    </citation>
    <scope>NUCLEOTIDE SEQUENCE</scope>
</reference>
<accession>A0A814ZWJ0</accession>
<feature type="domain" description="DDE-1" evidence="2">
    <location>
        <begin position="210"/>
        <end position="360"/>
    </location>
</feature>
<feature type="compositionally biased region" description="Basic residues" evidence="1">
    <location>
        <begin position="664"/>
        <end position="681"/>
    </location>
</feature>
<dbReference type="Proteomes" id="UP000663828">
    <property type="component" value="Unassembled WGS sequence"/>
</dbReference>
<dbReference type="InterPro" id="IPR050863">
    <property type="entry name" value="CenT-Element_Derived"/>
</dbReference>
<dbReference type="PANTHER" id="PTHR19303">
    <property type="entry name" value="TRANSPOSON"/>
    <property type="match status" value="1"/>
</dbReference>
<keyword evidence="5" id="KW-1185">Reference proteome</keyword>
<dbReference type="Pfam" id="PF03184">
    <property type="entry name" value="DDE_1"/>
    <property type="match status" value="1"/>
</dbReference>
<evidence type="ECO:0000256" key="1">
    <source>
        <dbReference type="SAM" id="MobiDB-lite"/>
    </source>
</evidence>
<dbReference type="InterPro" id="IPR004875">
    <property type="entry name" value="DDE_SF_endonuclease_dom"/>
</dbReference>
<dbReference type="Pfam" id="PF05225">
    <property type="entry name" value="HTH_psq"/>
    <property type="match status" value="1"/>
</dbReference>
<organism evidence="4 5">
    <name type="scientific">Adineta ricciae</name>
    <name type="common">Rotifer</name>
    <dbReference type="NCBI Taxonomy" id="249248"/>
    <lineage>
        <taxon>Eukaryota</taxon>
        <taxon>Metazoa</taxon>
        <taxon>Spiralia</taxon>
        <taxon>Gnathifera</taxon>
        <taxon>Rotifera</taxon>
        <taxon>Eurotatoria</taxon>
        <taxon>Bdelloidea</taxon>
        <taxon>Adinetida</taxon>
        <taxon>Adinetidae</taxon>
        <taxon>Adineta</taxon>
    </lineage>
</organism>
<dbReference type="InterPro" id="IPR009057">
    <property type="entry name" value="Homeodomain-like_sf"/>
</dbReference>
<dbReference type="AlphaFoldDB" id="A0A814ZWJ0"/>
<evidence type="ECO:0000259" key="3">
    <source>
        <dbReference type="Pfam" id="PF05225"/>
    </source>
</evidence>
<dbReference type="InterPro" id="IPR007889">
    <property type="entry name" value="HTH_Psq"/>
</dbReference>
<dbReference type="GO" id="GO:0005634">
    <property type="term" value="C:nucleus"/>
    <property type="evidence" value="ECO:0007669"/>
    <property type="project" value="TreeGrafter"/>
</dbReference>
<dbReference type="Gene3D" id="1.10.10.60">
    <property type="entry name" value="Homeodomain-like"/>
    <property type="match status" value="1"/>
</dbReference>
<gene>
    <name evidence="4" type="ORF">XAT740_LOCUS26158</name>
</gene>
<comment type="caution">
    <text evidence="4">The sequence shown here is derived from an EMBL/GenBank/DDBJ whole genome shotgun (WGS) entry which is preliminary data.</text>
</comment>
<dbReference type="SUPFAM" id="SSF46689">
    <property type="entry name" value="Homeodomain-like"/>
    <property type="match status" value="1"/>
</dbReference>